<name>A0A2V4MYV8_9ACTN</name>
<dbReference type="InterPro" id="IPR021828">
    <property type="entry name" value="GlgE_dom_N/S"/>
</dbReference>
<dbReference type="GO" id="GO:0004553">
    <property type="term" value="F:hydrolase activity, hydrolyzing O-glycosyl compounds"/>
    <property type="evidence" value="ECO:0007669"/>
    <property type="project" value="InterPro"/>
</dbReference>
<comment type="caution">
    <text evidence="2">The sequence shown here is derived from an EMBL/GenBank/DDBJ whole genome shotgun (WGS) entry which is preliminary data.</text>
</comment>
<dbReference type="RefSeq" id="WP_146259344.1">
    <property type="nucleotide sequence ID" value="NZ_PYBW01000322.1"/>
</dbReference>
<organism evidence="2 3">
    <name type="scientific">Streptomyces tateyamensis</name>
    <dbReference type="NCBI Taxonomy" id="565073"/>
    <lineage>
        <taxon>Bacteria</taxon>
        <taxon>Bacillati</taxon>
        <taxon>Actinomycetota</taxon>
        <taxon>Actinomycetes</taxon>
        <taxon>Kitasatosporales</taxon>
        <taxon>Streptomycetaceae</taxon>
        <taxon>Streptomyces</taxon>
    </lineage>
</organism>
<dbReference type="InterPro" id="IPR013783">
    <property type="entry name" value="Ig-like_fold"/>
</dbReference>
<evidence type="ECO:0000313" key="3">
    <source>
        <dbReference type="Proteomes" id="UP000248039"/>
    </source>
</evidence>
<reference evidence="2 3" key="1">
    <citation type="submission" date="2018-03" db="EMBL/GenBank/DDBJ databases">
        <title>Bioinformatic expansion and discovery of thiopeptide antibiotics.</title>
        <authorList>
            <person name="Schwalen C.J."/>
            <person name="Hudson G.A."/>
            <person name="Mitchell D.A."/>
        </authorList>
    </citation>
    <scope>NUCLEOTIDE SEQUENCE [LARGE SCALE GENOMIC DNA]</scope>
    <source>
        <strain evidence="2 3">ATCC 21389</strain>
    </source>
</reference>
<evidence type="ECO:0000313" key="2">
    <source>
        <dbReference type="EMBL" id="PYC62055.1"/>
    </source>
</evidence>
<dbReference type="EMBL" id="PYBW01000322">
    <property type="protein sequence ID" value="PYC62055.1"/>
    <property type="molecule type" value="Genomic_DNA"/>
</dbReference>
<sequence length="44" mass="4660">MIGRIPVLDVAPLVDGGRRPARAVEGETFLVTATVFREGHDAVA</sequence>
<proteinExistence type="predicted"/>
<dbReference type="Proteomes" id="UP000248039">
    <property type="component" value="Unassembled WGS sequence"/>
</dbReference>
<dbReference type="Gene3D" id="2.60.40.10">
    <property type="entry name" value="Immunoglobulins"/>
    <property type="match status" value="1"/>
</dbReference>
<protein>
    <recommendedName>
        <fullName evidence="1">Alpha-1,4-glucan:maltose-1-phosphate maltosyltransferase domain-containing protein</fullName>
    </recommendedName>
</protein>
<feature type="non-terminal residue" evidence="2">
    <location>
        <position position="44"/>
    </location>
</feature>
<accession>A0A2V4MYV8</accession>
<keyword evidence="3" id="KW-1185">Reference proteome</keyword>
<dbReference type="Pfam" id="PF11896">
    <property type="entry name" value="GlgE_dom_N_S"/>
    <property type="match status" value="1"/>
</dbReference>
<dbReference type="AlphaFoldDB" id="A0A2V4MYV8"/>
<dbReference type="GO" id="GO:0005975">
    <property type="term" value="P:carbohydrate metabolic process"/>
    <property type="evidence" value="ECO:0007669"/>
    <property type="project" value="UniProtKB-ARBA"/>
</dbReference>
<feature type="domain" description="Alpha-1,4-glucan:maltose-1-phosphate maltosyltransferase" evidence="1">
    <location>
        <begin position="3"/>
        <end position="44"/>
    </location>
</feature>
<dbReference type="OrthoDB" id="9805159at2"/>
<gene>
    <name evidence="2" type="ORF">C7C46_33550</name>
</gene>
<evidence type="ECO:0000259" key="1">
    <source>
        <dbReference type="Pfam" id="PF11896"/>
    </source>
</evidence>